<dbReference type="EMBL" id="PKGZ01000004">
    <property type="protein sequence ID" value="PKY91210.1"/>
    <property type="molecule type" value="Genomic_DNA"/>
</dbReference>
<evidence type="ECO:0000256" key="6">
    <source>
        <dbReference type="ARBA" id="ARBA00022989"/>
    </source>
</evidence>
<feature type="transmembrane region" description="Helical" evidence="8">
    <location>
        <begin position="175"/>
        <end position="200"/>
    </location>
</feature>
<evidence type="ECO:0000313" key="12">
    <source>
        <dbReference type="Proteomes" id="UP000070422"/>
    </source>
</evidence>
<keyword evidence="6 8" id="KW-1133">Transmembrane helix</keyword>
<evidence type="ECO:0000313" key="10">
    <source>
        <dbReference type="EMBL" id="KXB36344.1"/>
    </source>
</evidence>
<proteinExistence type="predicted"/>
<dbReference type="GO" id="GO:0009401">
    <property type="term" value="P:phosphoenolpyruvate-dependent sugar phosphotransferase system"/>
    <property type="evidence" value="ECO:0007669"/>
    <property type="project" value="InterPro"/>
</dbReference>
<comment type="caution">
    <text evidence="11">The sequence shown here is derived from an EMBL/GenBank/DDBJ whole genome shotgun (WGS) entry which is preliminary data.</text>
</comment>
<keyword evidence="5 8" id="KW-0812">Transmembrane</keyword>
<reference evidence="11 13" key="2">
    <citation type="submission" date="2017-12" db="EMBL/GenBank/DDBJ databases">
        <title>Phylogenetic diversity of female urinary microbiome.</title>
        <authorList>
            <person name="Thomas-White K."/>
            <person name="Wolfe A.J."/>
        </authorList>
    </citation>
    <scope>NUCLEOTIDE SEQUENCE [LARGE SCALE GENOMIC DNA]</scope>
    <source>
        <strain evidence="11 13">UMB0844</strain>
    </source>
</reference>
<reference evidence="10 12" key="1">
    <citation type="submission" date="2016-01" db="EMBL/GenBank/DDBJ databases">
        <authorList>
            <person name="Oliw E.H."/>
        </authorList>
    </citation>
    <scope>NUCLEOTIDE SEQUENCE [LARGE SCALE GENOMIC DNA]</scope>
    <source>
        <strain evidence="10 12">KA00635</strain>
    </source>
</reference>
<dbReference type="STRING" id="87541.AWM71_00720"/>
<feature type="transmembrane region" description="Helical" evidence="8">
    <location>
        <begin position="79"/>
        <end position="101"/>
    </location>
</feature>
<evidence type="ECO:0000256" key="5">
    <source>
        <dbReference type="ARBA" id="ARBA00022692"/>
    </source>
</evidence>
<feature type="domain" description="Phosphotransferase system EIIC" evidence="9">
    <location>
        <begin position="11"/>
        <end position="343"/>
    </location>
</feature>
<evidence type="ECO:0000256" key="2">
    <source>
        <dbReference type="ARBA" id="ARBA00022448"/>
    </source>
</evidence>
<keyword evidence="3" id="KW-1003">Cell membrane</keyword>
<evidence type="ECO:0000256" key="8">
    <source>
        <dbReference type="SAM" id="Phobius"/>
    </source>
</evidence>
<dbReference type="KEGG" id="acg:AWM71_00720"/>
<dbReference type="GO" id="GO:0008982">
    <property type="term" value="F:protein-N(PI)-phosphohistidine-sugar phosphotransferase activity"/>
    <property type="evidence" value="ECO:0007669"/>
    <property type="project" value="InterPro"/>
</dbReference>
<dbReference type="EMBL" id="LSCQ01000043">
    <property type="protein sequence ID" value="KXB36344.1"/>
    <property type="molecule type" value="Genomic_DNA"/>
</dbReference>
<feature type="transmembrane region" description="Helical" evidence="8">
    <location>
        <begin position="45"/>
        <end position="67"/>
    </location>
</feature>
<dbReference type="PATRIC" id="fig|87541.4.peg.845"/>
<dbReference type="OrthoDB" id="396983at2"/>
<keyword evidence="7 8" id="KW-0472">Membrane</keyword>
<dbReference type="GO" id="GO:0005886">
    <property type="term" value="C:plasma membrane"/>
    <property type="evidence" value="ECO:0007669"/>
    <property type="project" value="UniProtKB-SubCell"/>
</dbReference>
<dbReference type="AlphaFoldDB" id="A0A120I8J7"/>
<feature type="transmembrane region" description="Helical" evidence="8">
    <location>
        <begin position="131"/>
        <end position="155"/>
    </location>
</feature>
<evidence type="ECO:0000313" key="13">
    <source>
        <dbReference type="Proteomes" id="UP000234775"/>
    </source>
</evidence>
<accession>A0A120I8J7</accession>
<dbReference type="Proteomes" id="UP000070422">
    <property type="component" value="Unassembled WGS sequence"/>
</dbReference>
<gene>
    <name evidence="11" type="ORF">CYJ27_05770</name>
    <name evidence="10" type="ORF">HMPREF3187_00853</name>
</gene>
<comment type="subcellular location">
    <subcellularLocation>
        <location evidence="1">Cell membrane</location>
        <topology evidence="1">Multi-pass membrane protein</topology>
    </subcellularLocation>
</comment>
<evidence type="ECO:0000256" key="1">
    <source>
        <dbReference type="ARBA" id="ARBA00004651"/>
    </source>
</evidence>
<evidence type="ECO:0000259" key="9">
    <source>
        <dbReference type="Pfam" id="PF13303"/>
    </source>
</evidence>
<feature type="transmembrane region" description="Helical" evidence="8">
    <location>
        <begin position="305"/>
        <end position="326"/>
    </location>
</feature>
<evidence type="ECO:0000256" key="4">
    <source>
        <dbReference type="ARBA" id="ARBA00022597"/>
    </source>
</evidence>
<dbReference type="RefSeq" id="WP_060776214.1">
    <property type="nucleotide sequence ID" value="NZ_CP014159.1"/>
</dbReference>
<keyword evidence="4" id="KW-0762">Sugar transport</keyword>
<keyword evidence="13" id="KW-1185">Reference proteome</keyword>
<dbReference type="Proteomes" id="UP000234775">
    <property type="component" value="Unassembled WGS sequence"/>
</dbReference>
<evidence type="ECO:0000313" key="11">
    <source>
        <dbReference type="EMBL" id="PKY91210.1"/>
    </source>
</evidence>
<dbReference type="Pfam" id="PF13303">
    <property type="entry name" value="PTS_EIIC_2"/>
    <property type="match status" value="1"/>
</dbReference>
<organism evidence="11 13">
    <name type="scientific">Aerococcus christensenii</name>
    <dbReference type="NCBI Taxonomy" id="87541"/>
    <lineage>
        <taxon>Bacteria</taxon>
        <taxon>Bacillati</taxon>
        <taxon>Bacillota</taxon>
        <taxon>Bacilli</taxon>
        <taxon>Lactobacillales</taxon>
        <taxon>Aerococcaceae</taxon>
        <taxon>Aerococcus</taxon>
    </lineage>
</organism>
<evidence type="ECO:0000256" key="3">
    <source>
        <dbReference type="ARBA" id="ARBA00022475"/>
    </source>
</evidence>
<sequence length="348" mass="36733">MKSKHWKRNMMKFFQGASMGTVVGVIPSAILGTVTAPYVGETGLLGFFARVVVAFQFAVPFLVGYFTALEFQLSAIETAVLVGSSFIGSGILKFSGGSWILQGTGDLLNTMLTVAVSVCAIKLYNNRYKDLNIVLLPLLGGILPGGIGRLCLPKVSALTGFLGQGVKQLTTVQPLIMAIVIAVAFALIIMTPLSTVAIAYAISLTDLAAGAAGLGIVASLFTLFYASCRVNTKGISFSLLFAGPKLFMANYLDHLIMTLPIVLNASVVGIFAYLFHIQGSTQSAGFGIVGLSGPMTSYSFMEGPFLVKLGILSGVYVGIPLGIAALTHTLLTRVGLYSDNIFRYAKIK</sequence>
<dbReference type="InterPro" id="IPR003352">
    <property type="entry name" value="PTS_EIIC"/>
</dbReference>
<feature type="transmembrane region" description="Helical" evidence="8">
    <location>
        <begin position="255"/>
        <end position="275"/>
    </location>
</feature>
<name>A0A120I8J7_9LACT</name>
<evidence type="ECO:0000256" key="7">
    <source>
        <dbReference type="ARBA" id="ARBA00023136"/>
    </source>
</evidence>
<protein>
    <submittedName>
        <fullName evidence="11">PTS transporter subunit IIC</fullName>
    </submittedName>
</protein>
<feature type="transmembrane region" description="Helical" evidence="8">
    <location>
        <begin position="207"/>
        <end position="226"/>
    </location>
</feature>
<feature type="transmembrane region" description="Helical" evidence="8">
    <location>
        <begin position="107"/>
        <end position="124"/>
    </location>
</feature>
<keyword evidence="2" id="KW-0813">Transport</keyword>